<evidence type="ECO:0000256" key="5">
    <source>
        <dbReference type="ARBA" id="ARBA00023295"/>
    </source>
</evidence>
<comment type="catalytic activity">
    <reaction evidence="1">
        <text>Hydrolysis of terminal, non-reducing (1-&gt;4)-linked alpha-D-glucose residues with release of alpha-D-glucose.</text>
        <dbReference type="EC" id="3.2.1.20"/>
    </reaction>
</comment>
<dbReference type="EMBL" id="VTPC01017875">
    <property type="protein sequence ID" value="KAF2891956.1"/>
    <property type="molecule type" value="Genomic_DNA"/>
</dbReference>
<dbReference type="InterPro" id="IPR045857">
    <property type="entry name" value="O16G_dom_2"/>
</dbReference>
<dbReference type="SUPFAM" id="SSF51445">
    <property type="entry name" value="(Trans)glycosidases"/>
    <property type="match status" value="1"/>
</dbReference>
<keyword evidence="5" id="KW-0326">Glycosidase</keyword>
<protein>
    <recommendedName>
        <fullName evidence="3">alpha-glucosidase</fullName>
        <ecNumber evidence="3">3.2.1.20</ecNumber>
    </recommendedName>
</protein>
<dbReference type="EC" id="3.2.1.20" evidence="3"/>
<dbReference type="GO" id="GO:0004558">
    <property type="term" value="F:alpha-1,4-glucosidase activity"/>
    <property type="evidence" value="ECO:0007669"/>
    <property type="project" value="UniProtKB-EC"/>
</dbReference>
<evidence type="ECO:0000256" key="4">
    <source>
        <dbReference type="ARBA" id="ARBA00023180"/>
    </source>
</evidence>
<evidence type="ECO:0000313" key="7">
    <source>
        <dbReference type="EMBL" id="KAF2891956.1"/>
    </source>
</evidence>
<feature type="non-terminal residue" evidence="7">
    <location>
        <position position="429"/>
    </location>
</feature>
<dbReference type="GO" id="GO:0005975">
    <property type="term" value="P:carbohydrate metabolic process"/>
    <property type="evidence" value="ECO:0007669"/>
    <property type="project" value="InterPro"/>
</dbReference>
<evidence type="ECO:0000256" key="1">
    <source>
        <dbReference type="ARBA" id="ARBA00001657"/>
    </source>
</evidence>
<name>A0A8K0CVA1_IGNLU</name>
<keyword evidence="4" id="KW-0325">Glycoprotein</keyword>
<evidence type="ECO:0000256" key="3">
    <source>
        <dbReference type="ARBA" id="ARBA00012741"/>
    </source>
</evidence>
<dbReference type="AlphaFoldDB" id="A0A8K0CVA1"/>
<feature type="domain" description="Glycosyl hydrolase family 13 catalytic" evidence="6">
    <location>
        <begin position="1"/>
        <end position="309"/>
    </location>
</feature>
<keyword evidence="8" id="KW-1185">Reference proteome</keyword>
<evidence type="ECO:0000259" key="6">
    <source>
        <dbReference type="SMART" id="SM00642"/>
    </source>
</evidence>
<accession>A0A8K0CVA1</accession>
<organism evidence="7 8">
    <name type="scientific">Ignelater luminosus</name>
    <name type="common">Cucubano</name>
    <name type="synonym">Pyrophorus luminosus</name>
    <dbReference type="NCBI Taxonomy" id="2038154"/>
    <lineage>
        <taxon>Eukaryota</taxon>
        <taxon>Metazoa</taxon>
        <taxon>Ecdysozoa</taxon>
        <taxon>Arthropoda</taxon>
        <taxon>Hexapoda</taxon>
        <taxon>Insecta</taxon>
        <taxon>Pterygota</taxon>
        <taxon>Neoptera</taxon>
        <taxon>Endopterygota</taxon>
        <taxon>Coleoptera</taxon>
        <taxon>Polyphaga</taxon>
        <taxon>Elateriformia</taxon>
        <taxon>Elateroidea</taxon>
        <taxon>Elateridae</taxon>
        <taxon>Agrypninae</taxon>
        <taxon>Pyrophorini</taxon>
        <taxon>Ignelater</taxon>
    </lineage>
</organism>
<keyword evidence="5" id="KW-0378">Hydrolase</keyword>
<dbReference type="Gene3D" id="3.20.20.80">
    <property type="entry name" value="Glycosidases"/>
    <property type="match status" value="1"/>
</dbReference>
<dbReference type="PANTHER" id="PTHR10357:SF179">
    <property type="entry name" value="NEUTRAL AND BASIC AMINO ACID TRANSPORT PROTEIN RBAT"/>
    <property type="match status" value="1"/>
</dbReference>
<gene>
    <name evidence="7" type="ORF">ILUMI_14217</name>
</gene>
<evidence type="ECO:0000313" key="8">
    <source>
        <dbReference type="Proteomes" id="UP000801492"/>
    </source>
</evidence>
<dbReference type="OrthoDB" id="1740265at2759"/>
<dbReference type="Gene3D" id="2.60.40.1180">
    <property type="entry name" value="Golgi alpha-mannosidase II"/>
    <property type="match status" value="1"/>
</dbReference>
<dbReference type="InterPro" id="IPR017853">
    <property type="entry name" value="GH"/>
</dbReference>
<dbReference type="FunFam" id="3.90.400.10:FF:000001">
    <property type="entry name" value="Maltase A3, isoform A"/>
    <property type="match status" value="1"/>
</dbReference>
<comment type="similarity">
    <text evidence="2">Belongs to the glycosyl hydrolase 13 family.</text>
</comment>
<dbReference type="Proteomes" id="UP000801492">
    <property type="component" value="Unassembled WGS sequence"/>
</dbReference>
<proteinExistence type="inferred from homology"/>
<dbReference type="PANTHER" id="PTHR10357">
    <property type="entry name" value="ALPHA-AMYLASE FAMILY MEMBER"/>
    <property type="match status" value="1"/>
</dbReference>
<reference evidence="7" key="1">
    <citation type="submission" date="2019-08" db="EMBL/GenBank/DDBJ databases">
        <title>The genome of the North American firefly Photinus pyralis.</title>
        <authorList>
            <consortium name="Photinus pyralis genome working group"/>
            <person name="Fallon T.R."/>
            <person name="Sander Lower S.E."/>
            <person name="Weng J.-K."/>
        </authorList>
    </citation>
    <scope>NUCLEOTIDE SEQUENCE</scope>
    <source>
        <strain evidence="7">TRF0915ILg1</strain>
        <tissue evidence="7">Whole body</tissue>
    </source>
</reference>
<dbReference type="Gene3D" id="3.90.400.10">
    <property type="entry name" value="Oligo-1,6-glucosidase, Domain 2"/>
    <property type="match status" value="1"/>
</dbReference>
<dbReference type="Pfam" id="PF00128">
    <property type="entry name" value="Alpha-amylase"/>
    <property type="match status" value="1"/>
</dbReference>
<comment type="caution">
    <text evidence="7">The sequence shown here is derived from an EMBL/GenBank/DDBJ whole genome shotgun (WGS) entry which is preliminary data.</text>
</comment>
<evidence type="ECO:0000256" key="2">
    <source>
        <dbReference type="ARBA" id="ARBA00008061"/>
    </source>
</evidence>
<dbReference type="SMART" id="SM00642">
    <property type="entry name" value="Aamy"/>
    <property type="match status" value="1"/>
</dbReference>
<dbReference type="InterPro" id="IPR013780">
    <property type="entry name" value="Glyco_hydro_b"/>
</dbReference>
<sequence length="429" mass="49967">MDFVPNHSSDKHEWFIKSENREPGYEDFYIWRDGVNGSEPNNWLSIFKYSAWKYSEKRKQYYYHAFAEAQPDLNYRNPLVVEEMKDVLKFWMDRGVDGFRMDAVTSLFEDEALRNEPKAGNNVPPYENDYLKHIYTKDLPETYDMIYQWRKFIEEYSNEHDGDARIMMTEAYTDIDNTMRYYGEDDRKGAHFTFNFQFITKINKKSTARDIVGAVEEWMYHMPTKYTANWVLGNHDNARVATRFGPERVDGMNMLAAFLPGVMVTYNGEEIGQENGEITWEEGQDPSACNGDPNNFDKVSRDFERTPFHWDNSINAGFNEGRQPWLPVSEKYITNNLAAQKVATSESHFRIYQELLKLRQLPAFTKGSLSISAISTNVLAFIREVVHETSYVVVINIANKEETVDISSLRGVKKSIKVIATDINSNKRN</sequence>
<dbReference type="InterPro" id="IPR006047">
    <property type="entry name" value="GH13_cat_dom"/>
</dbReference>